<organism evidence="1 2">
    <name type="scientific">Vararia minispora EC-137</name>
    <dbReference type="NCBI Taxonomy" id="1314806"/>
    <lineage>
        <taxon>Eukaryota</taxon>
        <taxon>Fungi</taxon>
        <taxon>Dikarya</taxon>
        <taxon>Basidiomycota</taxon>
        <taxon>Agaricomycotina</taxon>
        <taxon>Agaricomycetes</taxon>
        <taxon>Russulales</taxon>
        <taxon>Lachnocladiaceae</taxon>
        <taxon>Vararia</taxon>
    </lineage>
</organism>
<protein>
    <submittedName>
        <fullName evidence="1">P-loop containing nucleoside triphosphate hydrolase protein</fullName>
    </submittedName>
</protein>
<reference evidence="1" key="1">
    <citation type="submission" date="2021-02" db="EMBL/GenBank/DDBJ databases">
        <authorList>
            <consortium name="DOE Joint Genome Institute"/>
            <person name="Ahrendt S."/>
            <person name="Looney B.P."/>
            <person name="Miyauchi S."/>
            <person name="Morin E."/>
            <person name="Drula E."/>
            <person name="Courty P.E."/>
            <person name="Chicoki N."/>
            <person name="Fauchery L."/>
            <person name="Kohler A."/>
            <person name="Kuo A."/>
            <person name="Labutti K."/>
            <person name="Pangilinan J."/>
            <person name="Lipzen A."/>
            <person name="Riley R."/>
            <person name="Andreopoulos W."/>
            <person name="He G."/>
            <person name="Johnson J."/>
            <person name="Barry K.W."/>
            <person name="Grigoriev I.V."/>
            <person name="Nagy L."/>
            <person name="Hibbett D."/>
            <person name="Henrissat B."/>
            <person name="Matheny P.B."/>
            <person name="Labbe J."/>
            <person name="Martin F."/>
        </authorList>
    </citation>
    <scope>NUCLEOTIDE SEQUENCE</scope>
    <source>
        <strain evidence="1">EC-137</strain>
    </source>
</reference>
<proteinExistence type="predicted"/>
<comment type="caution">
    <text evidence="1">The sequence shown here is derived from an EMBL/GenBank/DDBJ whole genome shotgun (WGS) entry which is preliminary data.</text>
</comment>
<keyword evidence="2" id="KW-1185">Reference proteome</keyword>
<dbReference type="EMBL" id="MU273466">
    <property type="protein sequence ID" value="KAI0037095.1"/>
    <property type="molecule type" value="Genomic_DNA"/>
</dbReference>
<accession>A0ACB8QZY5</accession>
<dbReference type="Proteomes" id="UP000814128">
    <property type="component" value="Unassembled WGS sequence"/>
</dbReference>
<evidence type="ECO:0000313" key="1">
    <source>
        <dbReference type="EMBL" id="KAI0037095.1"/>
    </source>
</evidence>
<gene>
    <name evidence="1" type="ORF">K488DRAFT_75638</name>
</gene>
<sequence length="339" mass="38987">MIVELSSLKAHRERSCTRPVWLVAHSNVAVKNIAEKLSNVEFFAFRLLVSKEFEDWHEDLYERVQANIIRSDTFPETALEAERKLGDANVVLCTLSMLSNHRMRVFSRIRRMETVIVDEASQIEIGDYVPLLHDFGSALAKLVFIGDDKQYRMPHVIGRFISEHVYKGRLRTVHNVNDPLACRFIDVYKGQEKRSGLSWEAGDPNEEEANAVVRIAQRYHKEGKSYRVISPYDAFRSQAEQKLKDACLPWEDVCFNVDSFQGNEADHIVVCLVRTEKVGFARDLRRSNVMLSRCKRSMVICTSRRFTNGVGKDTLAGKLVEGLGKKAWVDWTDFLNGRW</sequence>
<evidence type="ECO:0000313" key="2">
    <source>
        <dbReference type="Proteomes" id="UP000814128"/>
    </source>
</evidence>
<name>A0ACB8QZY5_9AGAM</name>
<reference evidence="1" key="2">
    <citation type="journal article" date="2022" name="New Phytol.">
        <title>Evolutionary transition to the ectomycorrhizal habit in the genomes of a hyperdiverse lineage of mushroom-forming fungi.</title>
        <authorList>
            <person name="Looney B."/>
            <person name="Miyauchi S."/>
            <person name="Morin E."/>
            <person name="Drula E."/>
            <person name="Courty P.E."/>
            <person name="Kohler A."/>
            <person name="Kuo A."/>
            <person name="LaButti K."/>
            <person name="Pangilinan J."/>
            <person name="Lipzen A."/>
            <person name="Riley R."/>
            <person name="Andreopoulos W."/>
            <person name="He G."/>
            <person name="Johnson J."/>
            <person name="Nolan M."/>
            <person name="Tritt A."/>
            <person name="Barry K.W."/>
            <person name="Grigoriev I.V."/>
            <person name="Nagy L.G."/>
            <person name="Hibbett D."/>
            <person name="Henrissat B."/>
            <person name="Matheny P.B."/>
            <person name="Labbe J."/>
            <person name="Martin F.M."/>
        </authorList>
    </citation>
    <scope>NUCLEOTIDE SEQUENCE</scope>
    <source>
        <strain evidence="1">EC-137</strain>
    </source>
</reference>
<keyword evidence="1" id="KW-0378">Hydrolase</keyword>